<dbReference type="AlphaFoldDB" id="A0A9E8Z991"/>
<dbReference type="PROSITE" id="PS00197">
    <property type="entry name" value="2FE2S_FER_1"/>
    <property type="match status" value="1"/>
</dbReference>
<dbReference type="InterPro" id="IPR012675">
    <property type="entry name" value="Beta-grasp_dom_sf"/>
</dbReference>
<keyword evidence="4" id="KW-0479">Metal-binding</keyword>
<dbReference type="Gene3D" id="3.10.20.30">
    <property type="match status" value="1"/>
</dbReference>
<dbReference type="PANTHER" id="PTHR43112:SF3">
    <property type="entry name" value="FERREDOXIN-2, CHLOROPLASTIC"/>
    <property type="match status" value="1"/>
</dbReference>
<evidence type="ECO:0000256" key="8">
    <source>
        <dbReference type="ARBA" id="ARBA00034078"/>
    </source>
</evidence>
<dbReference type="GO" id="GO:0009055">
    <property type="term" value="F:electron transfer activity"/>
    <property type="evidence" value="ECO:0007669"/>
    <property type="project" value="InterPro"/>
</dbReference>
<dbReference type="Pfam" id="PF00111">
    <property type="entry name" value="Fer2"/>
    <property type="match status" value="1"/>
</dbReference>
<dbReference type="PROSITE" id="PS51085">
    <property type="entry name" value="2FE2S_FER_2"/>
    <property type="match status" value="1"/>
</dbReference>
<evidence type="ECO:0000259" key="9">
    <source>
        <dbReference type="PROSITE" id="PS51085"/>
    </source>
</evidence>
<name>A0A9E8Z991_9CYAN</name>
<dbReference type="InterPro" id="IPR036010">
    <property type="entry name" value="2Fe-2S_ferredoxin-like_sf"/>
</dbReference>
<evidence type="ECO:0000313" key="10">
    <source>
        <dbReference type="EMBL" id="WAL58869.1"/>
    </source>
</evidence>
<dbReference type="InterPro" id="IPR010241">
    <property type="entry name" value="Fd_pln"/>
</dbReference>
<dbReference type="KEGG" id="tsin:OXH18_17035"/>
<dbReference type="CDD" id="cd00207">
    <property type="entry name" value="fer2"/>
    <property type="match status" value="1"/>
</dbReference>
<evidence type="ECO:0000256" key="3">
    <source>
        <dbReference type="ARBA" id="ARBA00022714"/>
    </source>
</evidence>
<gene>
    <name evidence="10" type="ORF">OXH18_17035</name>
</gene>
<protein>
    <submittedName>
        <fullName evidence="10">2Fe-2S iron-sulfur cluster-binding protein</fullName>
    </submittedName>
</protein>
<proteinExistence type="inferred from homology"/>
<dbReference type="InterPro" id="IPR006058">
    <property type="entry name" value="2Fe2S_fd_BS"/>
</dbReference>
<keyword evidence="11" id="KW-1185">Reference proteome</keyword>
<dbReference type="NCBIfam" id="TIGR02008">
    <property type="entry name" value="fdx_plant"/>
    <property type="match status" value="1"/>
</dbReference>
<dbReference type="PANTHER" id="PTHR43112">
    <property type="entry name" value="FERREDOXIN"/>
    <property type="match status" value="1"/>
</dbReference>
<feature type="domain" description="2Fe-2S ferredoxin-type" evidence="9">
    <location>
        <begin position="4"/>
        <end position="96"/>
    </location>
</feature>
<keyword evidence="3" id="KW-0001">2Fe-2S</keyword>
<keyword evidence="5" id="KW-0249">Electron transport</keyword>
<dbReference type="RefSeq" id="WP_268608306.1">
    <property type="nucleotide sequence ID" value="NZ_CP113797.1"/>
</dbReference>
<keyword evidence="2" id="KW-0813">Transport</keyword>
<dbReference type="SUPFAM" id="SSF54292">
    <property type="entry name" value="2Fe-2S ferredoxin-like"/>
    <property type="match status" value="1"/>
</dbReference>
<keyword evidence="6" id="KW-0408">Iron</keyword>
<evidence type="ECO:0000256" key="6">
    <source>
        <dbReference type="ARBA" id="ARBA00023004"/>
    </source>
</evidence>
<evidence type="ECO:0000256" key="1">
    <source>
        <dbReference type="ARBA" id="ARBA00007874"/>
    </source>
</evidence>
<dbReference type="Proteomes" id="UP001163152">
    <property type="component" value="Chromosome"/>
</dbReference>
<evidence type="ECO:0000256" key="4">
    <source>
        <dbReference type="ARBA" id="ARBA00022723"/>
    </source>
</evidence>
<dbReference type="GO" id="GO:0046872">
    <property type="term" value="F:metal ion binding"/>
    <property type="evidence" value="ECO:0007669"/>
    <property type="project" value="UniProtKB-KW"/>
</dbReference>
<dbReference type="EMBL" id="CP113797">
    <property type="protein sequence ID" value="WAL58869.1"/>
    <property type="molecule type" value="Genomic_DNA"/>
</dbReference>
<organism evidence="10 11">
    <name type="scientific">Thermocoleostomius sinensis A174</name>
    <dbReference type="NCBI Taxonomy" id="2016057"/>
    <lineage>
        <taxon>Bacteria</taxon>
        <taxon>Bacillati</taxon>
        <taxon>Cyanobacteriota</taxon>
        <taxon>Cyanophyceae</taxon>
        <taxon>Oculatellales</taxon>
        <taxon>Oculatellaceae</taxon>
        <taxon>Thermocoleostomius</taxon>
    </lineage>
</organism>
<comment type="similarity">
    <text evidence="1">Belongs to the 2Fe2S plant-type ferredoxin family.</text>
</comment>
<evidence type="ECO:0000256" key="7">
    <source>
        <dbReference type="ARBA" id="ARBA00023014"/>
    </source>
</evidence>
<keyword evidence="7" id="KW-0411">Iron-sulfur</keyword>
<comment type="cofactor">
    <cofactor evidence="8">
        <name>[2Fe-2S] cluster</name>
        <dbReference type="ChEBI" id="CHEBI:190135"/>
    </cofactor>
</comment>
<dbReference type="GO" id="GO:0051537">
    <property type="term" value="F:2 iron, 2 sulfur cluster binding"/>
    <property type="evidence" value="ECO:0007669"/>
    <property type="project" value="UniProtKB-KW"/>
</dbReference>
<evidence type="ECO:0000256" key="5">
    <source>
        <dbReference type="ARBA" id="ARBA00022982"/>
    </source>
</evidence>
<evidence type="ECO:0000313" key="11">
    <source>
        <dbReference type="Proteomes" id="UP001163152"/>
    </source>
</evidence>
<dbReference type="InterPro" id="IPR001041">
    <property type="entry name" value="2Fe-2S_ferredoxin-type"/>
</dbReference>
<accession>A0A9E8Z991</accession>
<dbReference type="GO" id="GO:0022900">
    <property type="term" value="P:electron transport chain"/>
    <property type="evidence" value="ECO:0007669"/>
    <property type="project" value="InterPro"/>
</dbReference>
<sequence length="110" mass="12223">MPTYSVRLLNPNLNLDRTIAVPDDQYILDIAEDEGIRLPSGCKLGECSACIAKLLDGEIDQSEQNFLGAEEIAQGYTVTCVAYARSNCTLLTHQEQVLYRSSLYYTPKDS</sequence>
<evidence type="ECO:0000256" key="2">
    <source>
        <dbReference type="ARBA" id="ARBA00022448"/>
    </source>
</evidence>
<reference evidence="10" key="1">
    <citation type="submission" date="2022-12" db="EMBL/GenBank/DDBJ databases">
        <title>Polyphasic identification of a Novel Hot-Spring Cyanobacterium Ocullathermofonsia sinensis gen nov. sp. nov. and Genomic Insights on its Adaptations to the Thermal Habitat.</title>
        <authorList>
            <person name="Daroch M."/>
            <person name="Tang J."/>
            <person name="Jiang Y."/>
        </authorList>
    </citation>
    <scope>NUCLEOTIDE SEQUENCE</scope>
    <source>
        <strain evidence="10">PKUAC-SCTA174</strain>
    </source>
</reference>